<reference evidence="2" key="1">
    <citation type="submission" date="2020-02" db="EMBL/GenBank/DDBJ databases">
        <authorList>
            <person name="Meier V. D."/>
        </authorList>
    </citation>
    <scope>NUCLEOTIDE SEQUENCE</scope>
    <source>
        <strain evidence="2">AVDCRST_MAG17</strain>
    </source>
</reference>
<protein>
    <submittedName>
        <fullName evidence="2">Uncharacterized protein</fullName>
    </submittedName>
</protein>
<gene>
    <name evidence="2" type="ORF">AVDCRST_MAG17-358</name>
</gene>
<feature type="compositionally biased region" description="Basic and acidic residues" evidence="1">
    <location>
        <begin position="18"/>
        <end position="29"/>
    </location>
</feature>
<proteinExistence type="predicted"/>
<sequence>MEAMEEDPTTQELRVSQIRRESAERDHAEQAPTDEAAEAHARRAEKTAYLRKRLEDRAAAERDAARDDEPEP</sequence>
<organism evidence="2">
    <name type="scientific">uncultured Solirubrobacterales bacterium</name>
    <dbReference type="NCBI Taxonomy" id="768556"/>
    <lineage>
        <taxon>Bacteria</taxon>
        <taxon>Bacillati</taxon>
        <taxon>Actinomycetota</taxon>
        <taxon>Thermoleophilia</taxon>
        <taxon>Solirubrobacterales</taxon>
        <taxon>environmental samples</taxon>
    </lineage>
</organism>
<feature type="compositionally biased region" description="Basic and acidic residues" evidence="1">
    <location>
        <begin position="37"/>
        <end position="72"/>
    </location>
</feature>
<evidence type="ECO:0000256" key="1">
    <source>
        <dbReference type="SAM" id="MobiDB-lite"/>
    </source>
</evidence>
<name>A0A6J4S1Y3_9ACTN</name>
<accession>A0A6J4S1Y3</accession>
<feature type="region of interest" description="Disordered" evidence="1">
    <location>
        <begin position="1"/>
        <end position="72"/>
    </location>
</feature>
<evidence type="ECO:0000313" key="2">
    <source>
        <dbReference type="EMBL" id="CAA9484307.1"/>
    </source>
</evidence>
<dbReference type="EMBL" id="CADCVV010000025">
    <property type="protein sequence ID" value="CAA9484307.1"/>
    <property type="molecule type" value="Genomic_DNA"/>
</dbReference>
<dbReference type="AlphaFoldDB" id="A0A6J4S1Y3"/>